<name>A0ABV1AF72_9TELE</name>
<comment type="caution">
    <text evidence="1">The sequence shown here is derived from an EMBL/GenBank/DDBJ whole genome shotgun (WGS) entry which is preliminary data.</text>
</comment>
<gene>
    <name evidence="1" type="ORF">AMECASPLE_032849</name>
</gene>
<accession>A0ABV1AF72</accession>
<dbReference type="Proteomes" id="UP001469553">
    <property type="component" value="Unassembled WGS sequence"/>
</dbReference>
<reference evidence="1 2" key="1">
    <citation type="submission" date="2021-06" db="EMBL/GenBank/DDBJ databases">
        <authorList>
            <person name="Palmer J.M."/>
        </authorList>
    </citation>
    <scope>NUCLEOTIDE SEQUENCE [LARGE SCALE GENOMIC DNA]</scope>
    <source>
        <strain evidence="1 2">AS_MEX2019</strain>
        <tissue evidence="1">Muscle</tissue>
    </source>
</reference>
<proteinExistence type="predicted"/>
<dbReference type="EMBL" id="JAHRIP010088974">
    <property type="protein sequence ID" value="MEQ2316475.1"/>
    <property type="molecule type" value="Genomic_DNA"/>
</dbReference>
<evidence type="ECO:0000313" key="1">
    <source>
        <dbReference type="EMBL" id="MEQ2316475.1"/>
    </source>
</evidence>
<keyword evidence="2" id="KW-1185">Reference proteome</keyword>
<sequence length="81" mass="9499">MLFIGATEPHFPAADYEKSGGTWRMRCTKRPRAQKAGRNRSELEKQEMEVEICNNIVYYKQHVVFVLNQKEISGTRGKYYL</sequence>
<evidence type="ECO:0000313" key="2">
    <source>
        <dbReference type="Proteomes" id="UP001469553"/>
    </source>
</evidence>
<organism evidence="1 2">
    <name type="scientific">Ameca splendens</name>
    <dbReference type="NCBI Taxonomy" id="208324"/>
    <lineage>
        <taxon>Eukaryota</taxon>
        <taxon>Metazoa</taxon>
        <taxon>Chordata</taxon>
        <taxon>Craniata</taxon>
        <taxon>Vertebrata</taxon>
        <taxon>Euteleostomi</taxon>
        <taxon>Actinopterygii</taxon>
        <taxon>Neopterygii</taxon>
        <taxon>Teleostei</taxon>
        <taxon>Neoteleostei</taxon>
        <taxon>Acanthomorphata</taxon>
        <taxon>Ovalentaria</taxon>
        <taxon>Atherinomorphae</taxon>
        <taxon>Cyprinodontiformes</taxon>
        <taxon>Goodeidae</taxon>
        <taxon>Ameca</taxon>
    </lineage>
</organism>
<protein>
    <submittedName>
        <fullName evidence="1">Uncharacterized protein</fullName>
    </submittedName>
</protein>